<dbReference type="EMBL" id="SMOD01000045">
    <property type="protein sequence ID" value="TDG03178.1"/>
    <property type="molecule type" value="Genomic_DNA"/>
</dbReference>
<dbReference type="OrthoDB" id="9813903at2"/>
<keyword evidence="4" id="KW-0472">Membrane</keyword>
<protein>
    <recommendedName>
        <fullName evidence="1">diguanylate cyclase</fullName>
        <ecNumber evidence="1">2.7.7.65</ecNumber>
    </recommendedName>
</protein>
<dbReference type="InterPro" id="IPR000160">
    <property type="entry name" value="GGDEF_dom"/>
</dbReference>
<feature type="domain" description="GGDEF" evidence="5">
    <location>
        <begin position="472"/>
        <end position="606"/>
    </location>
</feature>
<evidence type="ECO:0000256" key="1">
    <source>
        <dbReference type="ARBA" id="ARBA00012528"/>
    </source>
</evidence>
<dbReference type="AlphaFoldDB" id="A0A4V2ZV12"/>
<dbReference type="NCBIfam" id="TIGR00254">
    <property type="entry name" value="GGDEF"/>
    <property type="match status" value="1"/>
</dbReference>
<dbReference type="PROSITE" id="PS50887">
    <property type="entry name" value="GGDEF"/>
    <property type="match status" value="1"/>
</dbReference>
<gene>
    <name evidence="6" type="ORF">E1N52_36120</name>
</gene>
<evidence type="ECO:0000256" key="2">
    <source>
        <dbReference type="ARBA" id="ARBA00034247"/>
    </source>
</evidence>
<dbReference type="GO" id="GO:0052621">
    <property type="term" value="F:diguanylate cyclase activity"/>
    <property type="evidence" value="ECO:0007669"/>
    <property type="project" value="UniProtKB-EC"/>
</dbReference>
<dbReference type="PANTHER" id="PTHR45138:SF9">
    <property type="entry name" value="DIGUANYLATE CYCLASE DGCM-RELATED"/>
    <property type="match status" value="1"/>
</dbReference>
<dbReference type="Pfam" id="PF00990">
    <property type="entry name" value="GGDEF"/>
    <property type="match status" value="1"/>
</dbReference>
<dbReference type="SUPFAM" id="SSF55073">
    <property type="entry name" value="Nucleotide cyclase"/>
    <property type="match status" value="1"/>
</dbReference>
<dbReference type="CDD" id="cd01949">
    <property type="entry name" value="GGDEF"/>
    <property type="match status" value="1"/>
</dbReference>
<comment type="caution">
    <text evidence="6">The sequence shown here is derived from an EMBL/GenBank/DDBJ whole genome shotgun (WGS) entry which is preliminary data.</text>
</comment>
<dbReference type="Proteomes" id="UP000295606">
    <property type="component" value="Unassembled WGS sequence"/>
</dbReference>
<organism evidence="6 7">
    <name type="scientific">Paraburkholderia guartelaensis</name>
    <dbReference type="NCBI Taxonomy" id="2546446"/>
    <lineage>
        <taxon>Bacteria</taxon>
        <taxon>Pseudomonadati</taxon>
        <taxon>Pseudomonadota</taxon>
        <taxon>Betaproteobacteria</taxon>
        <taxon>Burkholderiales</taxon>
        <taxon>Burkholderiaceae</taxon>
        <taxon>Paraburkholderia</taxon>
    </lineage>
</organism>
<dbReference type="InterPro" id="IPR043128">
    <property type="entry name" value="Rev_trsase/Diguanyl_cyclase"/>
</dbReference>
<evidence type="ECO:0000313" key="6">
    <source>
        <dbReference type="EMBL" id="TDG03178.1"/>
    </source>
</evidence>
<keyword evidence="4" id="KW-0812">Transmembrane</keyword>
<dbReference type="FunFam" id="3.30.70.270:FF:000001">
    <property type="entry name" value="Diguanylate cyclase domain protein"/>
    <property type="match status" value="1"/>
</dbReference>
<evidence type="ECO:0000313" key="7">
    <source>
        <dbReference type="Proteomes" id="UP000295606"/>
    </source>
</evidence>
<accession>A0A4V2ZV12</accession>
<proteinExistence type="predicted"/>
<feature type="transmembrane region" description="Helical" evidence="4">
    <location>
        <begin position="289"/>
        <end position="310"/>
    </location>
</feature>
<comment type="catalytic activity">
    <reaction evidence="2">
        <text>2 GTP = 3',3'-c-di-GMP + 2 diphosphate</text>
        <dbReference type="Rhea" id="RHEA:24898"/>
        <dbReference type="ChEBI" id="CHEBI:33019"/>
        <dbReference type="ChEBI" id="CHEBI:37565"/>
        <dbReference type="ChEBI" id="CHEBI:58805"/>
        <dbReference type="EC" id="2.7.7.65"/>
    </reaction>
</comment>
<dbReference type="InterPro" id="IPR029787">
    <property type="entry name" value="Nucleotide_cyclase"/>
</dbReference>
<keyword evidence="4" id="KW-1133">Transmembrane helix</keyword>
<dbReference type="RefSeq" id="WP_133188840.1">
    <property type="nucleotide sequence ID" value="NZ_SMOD01000045.1"/>
</dbReference>
<evidence type="ECO:0000259" key="5">
    <source>
        <dbReference type="PROSITE" id="PS50887"/>
    </source>
</evidence>
<dbReference type="Gene3D" id="3.30.70.270">
    <property type="match status" value="1"/>
</dbReference>
<dbReference type="SMART" id="SM00267">
    <property type="entry name" value="GGDEF"/>
    <property type="match status" value="1"/>
</dbReference>
<feature type="region of interest" description="Disordered" evidence="3">
    <location>
        <begin position="602"/>
        <end position="623"/>
    </location>
</feature>
<evidence type="ECO:0000256" key="4">
    <source>
        <dbReference type="SAM" id="Phobius"/>
    </source>
</evidence>
<dbReference type="InterPro" id="IPR050469">
    <property type="entry name" value="Diguanylate_Cyclase"/>
</dbReference>
<evidence type="ECO:0000256" key="3">
    <source>
        <dbReference type="SAM" id="MobiDB-lite"/>
    </source>
</evidence>
<dbReference type="Gene3D" id="3.30.450.20">
    <property type="entry name" value="PAS domain"/>
    <property type="match status" value="1"/>
</dbReference>
<reference evidence="6 7" key="1">
    <citation type="submission" date="2019-03" db="EMBL/GenBank/DDBJ databases">
        <title>Paraburkholderia sp. isolated from native Mimosa gymnas in Guartela State Park, Brazil.</title>
        <authorList>
            <person name="Paulitsch F."/>
            <person name="Hungria M."/>
            <person name="Delamuta J.R.M."/>
            <person name="Ribeiro R.A."/>
            <person name="Dall'Agnol R."/>
            <person name="Silva J.S.B."/>
        </authorList>
    </citation>
    <scope>NUCLEOTIDE SEQUENCE [LARGE SCALE GENOMIC DNA]</scope>
    <source>
        <strain evidence="6 7">CNPSo 3008</strain>
    </source>
</reference>
<dbReference type="PANTHER" id="PTHR45138">
    <property type="entry name" value="REGULATORY COMPONENTS OF SENSORY TRANSDUCTION SYSTEM"/>
    <property type="match status" value="1"/>
</dbReference>
<dbReference type="EC" id="2.7.7.65" evidence="1"/>
<feature type="transmembrane region" description="Helical" evidence="4">
    <location>
        <begin position="21"/>
        <end position="42"/>
    </location>
</feature>
<name>A0A4V2ZV12_9BURK</name>
<sequence length="623" mass="67072">MARSLTTTVRWTLDYIARKSWLRRALIVLALLVTLDILINSWQSWHDLRAADAVAAQRLNAEASLIAARILDRLQAVSVSMTQIENMLDSQTLADVELTRLATVMRPALGHGRIAVFAPDGRLLAKSSSDAGNQVPDLDSLLARIRHDPSTLVTDLTAWAQEVVFTFAKGHRNQAGELDAVIVQVINVEQHPLEGMDLPAGSAVLLLDSGGRVIARYPADLAIPAGLRLADGTATAGPAPMTRFLRSPLDGTQQLVATRKIPLGSTANYWTLDVGLAVNVYRASVRQSLYFNLAGAATVLVMLASAALLVRRERQLYDQVEQFASVISTIVKSIPTPVVVVQTGAGKILVANETMLAAFGALADKGQPFARLFVAPTAWTENHAFNPNEAVAMLTRDGPRHMLLHSTRLRADMQADASDALLVSLVDVSHQQQQLTQLRTEAEVDALTGLPNRRSFAKAAAQAVGHAQRRHSPLSLLALDLDYFKRVNDTYGHAAGDCVLAAVARVLEGALREHDLAARVGGEEFAVILPNTTTEQAQIVAERIRTAIWNTPIVVEGGQTISQTVSIGIASYREVEDDLAGAQERADVALYAAKRAGRNCVHLATPHPSGTTEEEPPAPSGSE</sequence>